<feature type="region of interest" description="Disordered" evidence="1">
    <location>
        <begin position="159"/>
        <end position="321"/>
    </location>
</feature>
<dbReference type="AlphaFoldDB" id="A0A9K3L9D3"/>
<dbReference type="PANTHER" id="PTHR46009">
    <property type="entry name" value="VACUOLAR PROTEIN SORTING-ASSOCIATED PROTEIN VTA1 HOMOLOG"/>
    <property type="match status" value="1"/>
</dbReference>
<dbReference type="InterPro" id="IPR039431">
    <property type="entry name" value="Vta1/CALS_N"/>
</dbReference>
<keyword evidence="4" id="KW-1185">Reference proteome</keyword>
<dbReference type="InterPro" id="IPR044538">
    <property type="entry name" value="Vta1-like"/>
</dbReference>
<dbReference type="PANTHER" id="PTHR46009:SF1">
    <property type="entry name" value="VACUOLAR PROTEIN SORTING-ASSOCIATED PROTEIN VTA1 HOMOLOG"/>
    <property type="match status" value="1"/>
</dbReference>
<feature type="compositionally biased region" description="Acidic residues" evidence="1">
    <location>
        <begin position="173"/>
        <end position="184"/>
    </location>
</feature>
<evidence type="ECO:0000313" key="3">
    <source>
        <dbReference type="EMBL" id="KAG7357228.1"/>
    </source>
</evidence>
<feature type="compositionally biased region" description="Acidic residues" evidence="1">
    <location>
        <begin position="231"/>
        <end position="242"/>
    </location>
</feature>
<dbReference type="GO" id="GO:0005771">
    <property type="term" value="C:multivesicular body"/>
    <property type="evidence" value="ECO:0007669"/>
    <property type="project" value="TreeGrafter"/>
</dbReference>
<sequence length="364" mass="39646">MPAMKIPPELKKVTPYVRRAEELDKDKTNPESRLVAYYCRQYAVHLGIPLAVSDEGKSCLGQLLGNLEGEKLVMDSFTRDEAKFLCTKFANKVFDNADLEDRTGDATKNTARVFYAAGSFLDILQQFYQDDDQSEELVEIKKKAKYSKWKAAEILKAINDGRKPTPGGYNENQDMEEDAEEGEEAGTPVNKAIGDAAPRDPSPKTPAADTLPDDENSVENPPPVLPPPPVDDNDEEGTEVELDPPPPAYPGPVPAPAAVPPPSIHKPPLTFNPPPAAAAAKPTLPPSRNDDFDDIPSKKASSPKAKKPSFFGFGNGNKNKNKVSKTELADATELTQFALAALQDKDTDLAADRLEQALRVLGRR</sequence>
<comment type="caution">
    <text evidence="3">The sequence shown here is derived from an EMBL/GenBank/DDBJ whole genome shotgun (WGS) entry which is preliminary data.</text>
</comment>
<evidence type="ECO:0000313" key="4">
    <source>
        <dbReference type="Proteomes" id="UP000693970"/>
    </source>
</evidence>
<dbReference type="Proteomes" id="UP000693970">
    <property type="component" value="Unassembled WGS sequence"/>
</dbReference>
<gene>
    <name evidence="3" type="ORF">IV203_001916</name>
</gene>
<reference evidence="3" key="2">
    <citation type="submission" date="2021-04" db="EMBL/GenBank/DDBJ databases">
        <authorList>
            <person name="Podell S."/>
        </authorList>
    </citation>
    <scope>NUCLEOTIDE SEQUENCE</scope>
    <source>
        <strain evidence="3">Hildebrandi</strain>
    </source>
</reference>
<evidence type="ECO:0000256" key="1">
    <source>
        <dbReference type="SAM" id="MobiDB-lite"/>
    </source>
</evidence>
<feature type="compositionally biased region" description="Pro residues" evidence="1">
    <location>
        <begin position="243"/>
        <end position="276"/>
    </location>
</feature>
<dbReference type="EMBL" id="JAGRRH010000015">
    <property type="protein sequence ID" value="KAG7357228.1"/>
    <property type="molecule type" value="Genomic_DNA"/>
</dbReference>
<accession>A0A9K3L9D3</accession>
<evidence type="ECO:0000259" key="2">
    <source>
        <dbReference type="Pfam" id="PF04652"/>
    </source>
</evidence>
<dbReference type="Pfam" id="PF04652">
    <property type="entry name" value="Vta1"/>
    <property type="match status" value="1"/>
</dbReference>
<proteinExistence type="predicted"/>
<dbReference type="GO" id="GO:0032511">
    <property type="term" value="P:late endosome to vacuole transport via multivesicular body sorting pathway"/>
    <property type="evidence" value="ECO:0007669"/>
    <property type="project" value="InterPro"/>
</dbReference>
<protein>
    <submittedName>
        <fullName evidence="3">Vta1 like protein</fullName>
    </submittedName>
</protein>
<organism evidence="3 4">
    <name type="scientific">Nitzschia inconspicua</name>
    <dbReference type="NCBI Taxonomy" id="303405"/>
    <lineage>
        <taxon>Eukaryota</taxon>
        <taxon>Sar</taxon>
        <taxon>Stramenopiles</taxon>
        <taxon>Ochrophyta</taxon>
        <taxon>Bacillariophyta</taxon>
        <taxon>Bacillariophyceae</taxon>
        <taxon>Bacillariophycidae</taxon>
        <taxon>Bacillariales</taxon>
        <taxon>Bacillariaceae</taxon>
        <taxon>Nitzschia</taxon>
    </lineage>
</organism>
<reference evidence="3" key="1">
    <citation type="journal article" date="2021" name="Sci. Rep.">
        <title>Diploid genomic architecture of Nitzschia inconspicua, an elite biomass production diatom.</title>
        <authorList>
            <person name="Oliver A."/>
            <person name="Podell S."/>
            <person name="Pinowska A."/>
            <person name="Traller J.C."/>
            <person name="Smith S.R."/>
            <person name="McClure R."/>
            <person name="Beliaev A."/>
            <person name="Bohutskyi P."/>
            <person name="Hill E.A."/>
            <person name="Rabines A."/>
            <person name="Zheng H."/>
            <person name="Allen L.Z."/>
            <person name="Kuo A."/>
            <person name="Grigoriev I.V."/>
            <person name="Allen A.E."/>
            <person name="Hazlebeck D."/>
            <person name="Allen E.E."/>
        </authorList>
    </citation>
    <scope>NUCLEOTIDE SEQUENCE</scope>
    <source>
        <strain evidence="3">Hildebrandi</strain>
    </source>
</reference>
<feature type="compositionally biased region" description="Pro residues" evidence="1">
    <location>
        <begin position="220"/>
        <end position="230"/>
    </location>
</feature>
<feature type="compositionally biased region" description="Low complexity" evidence="1">
    <location>
        <begin position="298"/>
        <end position="318"/>
    </location>
</feature>
<feature type="domain" description="Vta1/callose synthase N-terminal" evidence="2">
    <location>
        <begin position="13"/>
        <end position="159"/>
    </location>
</feature>
<name>A0A9K3L9D3_9STRA</name>
<dbReference type="OrthoDB" id="391137at2759"/>